<protein>
    <submittedName>
        <fullName evidence="1">Uncharacterized protein</fullName>
    </submittedName>
</protein>
<dbReference type="Proteomes" id="UP000233786">
    <property type="component" value="Unassembled WGS sequence"/>
</dbReference>
<dbReference type="OrthoDB" id="3213412at2"/>
<dbReference type="RefSeq" id="WP_010310461.1">
    <property type="nucleotide sequence ID" value="NZ_CP061007.1"/>
</dbReference>
<name>A0A2N3Y7E9_SACSN</name>
<gene>
    <name evidence="1" type="ORF">A8926_6996</name>
</gene>
<organism evidence="1 2">
    <name type="scientific">Saccharopolyspora spinosa</name>
    <dbReference type="NCBI Taxonomy" id="60894"/>
    <lineage>
        <taxon>Bacteria</taxon>
        <taxon>Bacillati</taxon>
        <taxon>Actinomycetota</taxon>
        <taxon>Actinomycetes</taxon>
        <taxon>Pseudonocardiales</taxon>
        <taxon>Pseudonocardiaceae</taxon>
        <taxon>Saccharopolyspora</taxon>
    </lineage>
</organism>
<keyword evidence="2" id="KW-1185">Reference proteome</keyword>
<accession>A0A2N3Y7E9</accession>
<dbReference type="AlphaFoldDB" id="A0A2N3Y7E9"/>
<comment type="caution">
    <text evidence="1">The sequence shown here is derived from an EMBL/GenBank/DDBJ whole genome shotgun (WGS) entry which is preliminary data.</text>
</comment>
<sequence>MGVITWDGHLRIDHLPDRGTVAVTLLTAEPTLEVQLRSGLVAGFVTSDPDGPPTFVSVALRDNGIPDDVAELLGPRVAAAVADAIAAGDPGGWLELDLGEVDGLAEAWAPYRAVALDPAVPAPRGTLGAWAGELWTRLDLAGWADALRGPELRFRSGESGEREPDPPAAQEIWRLPDELAAAVGVAPEVTWTIRPLAGGAVEIDLAVRPAGAAANAVLQAGPDDGSQHWETFEPDPSGVLRARLVAAGDPVGVRFRSESRRPA</sequence>
<dbReference type="EMBL" id="PJNB01000001">
    <property type="protein sequence ID" value="PKW18859.1"/>
    <property type="molecule type" value="Genomic_DNA"/>
</dbReference>
<evidence type="ECO:0000313" key="2">
    <source>
        <dbReference type="Proteomes" id="UP000233786"/>
    </source>
</evidence>
<reference evidence="1" key="1">
    <citation type="submission" date="2017-12" db="EMBL/GenBank/DDBJ databases">
        <title>Sequencing the genomes of 1000 Actinobacteria strains.</title>
        <authorList>
            <person name="Klenk H.-P."/>
        </authorList>
    </citation>
    <scope>NUCLEOTIDE SEQUENCE [LARGE SCALE GENOMIC DNA]</scope>
    <source>
        <strain evidence="1">DSM 44228</strain>
    </source>
</reference>
<proteinExistence type="predicted"/>
<evidence type="ECO:0000313" key="1">
    <source>
        <dbReference type="EMBL" id="PKW18859.1"/>
    </source>
</evidence>